<comment type="caution">
    <text evidence="1">The sequence shown here is derived from an EMBL/GenBank/DDBJ whole genome shotgun (WGS) entry which is preliminary data.</text>
</comment>
<sequence length="167" mass="18734">MEHFKLFPGVLDEVFAALKQKVGSMRPEERQACLLMDDIETAPGLDCDASIASIIGVYTRRRAVVPVAPVTTDAVVDNGVLELGLFQRRTLEGSARLPLVLGRLLFFSQDSTTTVAAQERQGFMFRDVCWCEMRECARERHRRGSDSRNERFATIGCELYCKDSLLA</sequence>
<organism evidence="1 2">
    <name type="scientific">Ixodes persulcatus</name>
    <name type="common">Taiga tick</name>
    <dbReference type="NCBI Taxonomy" id="34615"/>
    <lineage>
        <taxon>Eukaryota</taxon>
        <taxon>Metazoa</taxon>
        <taxon>Ecdysozoa</taxon>
        <taxon>Arthropoda</taxon>
        <taxon>Chelicerata</taxon>
        <taxon>Arachnida</taxon>
        <taxon>Acari</taxon>
        <taxon>Parasitiformes</taxon>
        <taxon>Ixodida</taxon>
        <taxon>Ixodoidea</taxon>
        <taxon>Ixodidae</taxon>
        <taxon>Ixodinae</taxon>
        <taxon>Ixodes</taxon>
    </lineage>
</organism>
<name>A0AC60PG53_IXOPE</name>
<keyword evidence="2" id="KW-1185">Reference proteome</keyword>
<feature type="non-terminal residue" evidence="1">
    <location>
        <position position="167"/>
    </location>
</feature>
<evidence type="ECO:0000313" key="2">
    <source>
        <dbReference type="Proteomes" id="UP000805193"/>
    </source>
</evidence>
<dbReference type="EMBL" id="JABSTQ010010654">
    <property type="protein sequence ID" value="KAG0419157.1"/>
    <property type="molecule type" value="Genomic_DNA"/>
</dbReference>
<reference evidence="1 2" key="1">
    <citation type="journal article" date="2020" name="Cell">
        <title>Large-Scale Comparative Analyses of Tick Genomes Elucidate Their Genetic Diversity and Vector Capacities.</title>
        <authorList>
            <consortium name="Tick Genome and Microbiome Consortium (TIGMIC)"/>
            <person name="Jia N."/>
            <person name="Wang J."/>
            <person name="Shi W."/>
            <person name="Du L."/>
            <person name="Sun Y."/>
            <person name="Zhan W."/>
            <person name="Jiang J.F."/>
            <person name="Wang Q."/>
            <person name="Zhang B."/>
            <person name="Ji P."/>
            <person name="Bell-Sakyi L."/>
            <person name="Cui X.M."/>
            <person name="Yuan T.T."/>
            <person name="Jiang B.G."/>
            <person name="Yang W.F."/>
            <person name="Lam T.T."/>
            <person name="Chang Q.C."/>
            <person name="Ding S.J."/>
            <person name="Wang X.J."/>
            <person name="Zhu J.G."/>
            <person name="Ruan X.D."/>
            <person name="Zhao L."/>
            <person name="Wei J.T."/>
            <person name="Ye R.Z."/>
            <person name="Que T.C."/>
            <person name="Du C.H."/>
            <person name="Zhou Y.H."/>
            <person name="Cheng J.X."/>
            <person name="Dai P.F."/>
            <person name="Guo W.B."/>
            <person name="Han X.H."/>
            <person name="Huang E.J."/>
            <person name="Li L.F."/>
            <person name="Wei W."/>
            <person name="Gao Y.C."/>
            <person name="Liu J.Z."/>
            <person name="Shao H.Z."/>
            <person name="Wang X."/>
            <person name="Wang C.C."/>
            <person name="Yang T.C."/>
            <person name="Huo Q.B."/>
            <person name="Li W."/>
            <person name="Chen H.Y."/>
            <person name="Chen S.E."/>
            <person name="Zhou L.G."/>
            <person name="Ni X.B."/>
            <person name="Tian J.H."/>
            <person name="Sheng Y."/>
            <person name="Liu T."/>
            <person name="Pan Y.S."/>
            <person name="Xia L.Y."/>
            <person name="Li J."/>
            <person name="Zhao F."/>
            <person name="Cao W.C."/>
        </authorList>
    </citation>
    <scope>NUCLEOTIDE SEQUENCE [LARGE SCALE GENOMIC DNA]</scope>
    <source>
        <strain evidence="1">Iper-2018</strain>
    </source>
</reference>
<evidence type="ECO:0000313" key="1">
    <source>
        <dbReference type="EMBL" id="KAG0419157.1"/>
    </source>
</evidence>
<accession>A0AC60PG53</accession>
<gene>
    <name evidence="1" type="ORF">HPB47_004311</name>
</gene>
<dbReference type="Proteomes" id="UP000805193">
    <property type="component" value="Unassembled WGS sequence"/>
</dbReference>
<protein>
    <submittedName>
        <fullName evidence="1">Uncharacterized protein</fullName>
    </submittedName>
</protein>
<proteinExistence type="predicted"/>